<dbReference type="InterPro" id="IPR042228">
    <property type="entry name" value="Dynein_linker_3"/>
</dbReference>
<evidence type="ECO:0000313" key="5">
    <source>
        <dbReference type="RefSeq" id="XP_029655175.1"/>
    </source>
</evidence>
<feature type="domain" description="Dynein heavy chain hydrolytic ATP-binding dynein motor region" evidence="3">
    <location>
        <begin position="316"/>
        <end position="367"/>
    </location>
</feature>
<accession>A0A6P7TZ22</accession>
<dbReference type="GO" id="GO:0030286">
    <property type="term" value="C:dynein complex"/>
    <property type="evidence" value="ECO:0007669"/>
    <property type="project" value="InterPro"/>
</dbReference>
<dbReference type="Pfam" id="PF12774">
    <property type="entry name" value="AAA_6"/>
    <property type="match status" value="1"/>
</dbReference>
<gene>
    <name evidence="5" type="primary">LOC115228846</name>
</gene>
<dbReference type="Gene3D" id="3.20.180.20">
    <property type="entry name" value="Dynein heavy chain, N-terminal domain 2"/>
    <property type="match status" value="1"/>
</dbReference>
<dbReference type="KEGG" id="osn:115228846"/>
<protein>
    <submittedName>
        <fullName evidence="5">Dynein beta chain, ciliary-like</fullName>
    </submittedName>
</protein>
<dbReference type="InterPro" id="IPR035699">
    <property type="entry name" value="AAA_6"/>
</dbReference>
<dbReference type="Proteomes" id="UP000515154">
    <property type="component" value="Unplaced"/>
</dbReference>
<feature type="domain" description="Dynein heavy chain linker" evidence="2">
    <location>
        <begin position="21"/>
        <end position="217"/>
    </location>
</feature>
<dbReference type="Gene3D" id="3.40.50.300">
    <property type="entry name" value="P-loop containing nucleotide triphosphate hydrolases"/>
    <property type="match status" value="1"/>
</dbReference>
<evidence type="ECO:0000259" key="3">
    <source>
        <dbReference type="Pfam" id="PF12774"/>
    </source>
</evidence>
<dbReference type="Gene3D" id="1.10.287.2620">
    <property type="match status" value="1"/>
</dbReference>
<dbReference type="InterPro" id="IPR027417">
    <property type="entry name" value="P-loop_NTPase"/>
</dbReference>
<dbReference type="FunFam" id="1.10.287.2620:FF:000004">
    <property type="entry name" value="Dynein axonemal heavy chain 17"/>
    <property type="match status" value="1"/>
</dbReference>
<dbReference type="InterPro" id="IPR042222">
    <property type="entry name" value="Dynein_2_N"/>
</dbReference>
<evidence type="ECO:0000313" key="4">
    <source>
        <dbReference type="Proteomes" id="UP000515154"/>
    </source>
</evidence>
<dbReference type="AlphaFoldDB" id="A0A6P7TZ22"/>
<keyword evidence="1" id="KW-0175">Coiled coil</keyword>
<proteinExistence type="predicted"/>
<reference evidence="5" key="1">
    <citation type="submission" date="2025-08" db="UniProtKB">
        <authorList>
            <consortium name="RefSeq"/>
        </authorList>
    </citation>
    <scope>IDENTIFICATION</scope>
</reference>
<dbReference type="GO" id="GO:0007018">
    <property type="term" value="P:microtubule-based movement"/>
    <property type="evidence" value="ECO:0007669"/>
    <property type="project" value="InterPro"/>
</dbReference>
<dbReference type="Gene3D" id="1.20.140.100">
    <property type="entry name" value="Dynein heavy chain, N-terminal domain 2"/>
    <property type="match status" value="1"/>
</dbReference>
<dbReference type="GO" id="GO:0005524">
    <property type="term" value="F:ATP binding"/>
    <property type="evidence" value="ECO:0007669"/>
    <property type="project" value="InterPro"/>
</dbReference>
<dbReference type="RefSeq" id="XP_029655175.1">
    <property type="nucleotide sequence ID" value="XM_029799315.2"/>
</dbReference>
<dbReference type="Pfam" id="PF08393">
    <property type="entry name" value="DHC_N2"/>
    <property type="match status" value="1"/>
</dbReference>
<dbReference type="PANTHER" id="PTHR45703">
    <property type="entry name" value="DYNEIN HEAVY CHAIN"/>
    <property type="match status" value="1"/>
</dbReference>
<evidence type="ECO:0000256" key="1">
    <source>
        <dbReference type="SAM" id="Coils"/>
    </source>
</evidence>
<dbReference type="InterPro" id="IPR026983">
    <property type="entry name" value="DHC"/>
</dbReference>
<evidence type="ECO:0000259" key="2">
    <source>
        <dbReference type="Pfam" id="PF08393"/>
    </source>
</evidence>
<sequence length="368" mass="42345">MNQLQVSASLFEVSVTDFRQLKQSRKEISLLKMIWDYICVVRSSIDSWTGTAWSEINVDVMDLECKRYTKEIRALDKELRAWDAYNGLETEIKNMLTSLRAVSELQNPAIRERHWIQLMQTTKVVFVMDEKTNLGDLLSLNLHKFEDEVKNIVDKATKETAMEKVINELNSTWNQMEFEQETHNRTGITLIKANDELIEVLEENQEIAAEMCQSKNVIVSTNKPKLYERLEKLQENLSVCEKALTEYLETKRLAFPRFYFVSSADLLDILSNGNQPELVSNPSEHWLIATKPLLGCVSYGICGMTRKRTVLLTFVMRASDAIRDKKKVFNFMGTEIGLKSTVGIFITMNPGYAGRTELPENLKALFRC</sequence>
<organism evidence="4 5">
    <name type="scientific">Octopus sinensis</name>
    <name type="common">East Asian common octopus</name>
    <dbReference type="NCBI Taxonomy" id="2607531"/>
    <lineage>
        <taxon>Eukaryota</taxon>
        <taxon>Metazoa</taxon>
        <taxon>Spiralia</taxon>
        <taxon>Lophotrochozoa</taxon>
        <taxon>Mollusca</taxon>
        <taxon>Cephalopoda</taxon>
        <taxon>Coleoidea</taxon>
        <taxon>Octopodiformes</taxon>
        <taxon>Octopoda</taxon>
        <taxon>Incirrata</taxon>
        <taxon>Octopodidae</taxon>
        <taxon>Octopus</taxon>
    </lineage>
</organism>
<keyword evidence="4" id="KW-1185">Reference proteome</keyword>
<dbReference type="GO" id="GO:0045505">
    <property type="term" value="F:dynein intermediate chain binding"/>
    <property type="evidence" value="ECO:0007669"/>
    <property type="project" value="InterPro"/>
</dbReference>
<name>A0A6P7TZ22_9MOLL</name>
<dbReference type="GO" id="GO:0051959">
    <property type="term" value="F:dynein light intermediate chain binding"/>
    <property type="evidence" value="ECO:0007669"/>
    <property type="project" value="InterPro"/>
</dbReference>
<dbReference type="PANTHER" id="PTHR45703:SF8">
    <property type="entry name" value="DYNEINS HEAVY CHAIN"/>
    <property type="match status" value="1"/>
</dbReference>
<dbReference type="InterPro" id="IPR013602">
    <property type="entry name" value="Dynein_heavy_linker"/>
</dbReference>
<feature type="coiled-coil region" evidence="1">
    <location>
        <begin position="190"/>
        <end position="250"/>
    </location>
</feature>